<reference evidence="1" key="1">
    <citation type="submission" date="2020-05" db="EMBL/GenBank/DDBJ databases">
        <authorList>
            <person name="Chiriac C."/>
            <person name="Salcher M."/>
            <person name="Ghai R."/>
            <person name="Kavagutti S V."/>
        </authorList>
    </citation>
    <scope>NUCLEOTIDE SEQUENCE</scope>
</reference>
<organism evidence="1">
    <name type="scientific">freshwater metagenome</name>
    <dbReference type="NCBI Taxonomy" id="449393"/>
    <lineage>
        <taxon>unclassified sequences</taxon>
        <taxon>metagenomes</taxon>
        <taxon>ecological metagenomes</taxon>
    </lineage>
</organism>
<protein>
    <submittedName>
        <fullName evidence="1">Unannotated protein</fullName>
    </submittedName>
</protein>
<dbReference type="AlphaFoldDB" id="A0A6J6QH61"/>
<name>A0A6J6QH61_9ZZZZ</name>
<accession>A0A6J6QH61</accession>
<sequence length="140" mass="15060">MAARTVSTSLIAVALAAGLLVGPGATGAEGDLDAAKYAKSIGVDGVLKSGCHNYPYRYRVKPPTSQWAFETFLVDRRGESVASGVALAGQDPEKGTLHFRFCRENTVPGRFKIKLKFTSRDGYAVSDGFAKPSFFTLRRP</sequence>
<dbReference type="EMBL" id="CAEZXR010000143">
    <property type="protein sequence ID" value="CAB4708395.1"/>
    <property type="molecule type" value="Genomic_DNA"/>
</dbReference>
<gene>
    <name evidence="1" type="ORF">UFOPK2579_01306</name>
</gene>
<evidence type="ECO:0000313" key="1">
    <source>
        <dbReference type="EMBL" id="CAB4708395.1"/>
    </source>
</evidence>
<proteinExistence type="predicted"/>